<name>A0A0E9XMW7_ANGAN</name>
<protein>
    <submittedName>
        <fullName evidence="1">Uncharacterized protein</fullName>
    </submittedName>
</protein>
<dbReference type="EMBL" id="GBXM01005382">
    <property type="protein sequence ID" value="JAI03196.1"/>
    <property type="molecule type" value="Transcribed_RNA"/>
</dbReference>
<evidence type="ECO:0000313" key="1">
    <source>
        <dbReference type="EMBL" id="JAI03196.1"/>
    </source>
</evidence>
<reference evidence="1" key="1">
    <citation type="submission" date="2014-11" db="EMBL/GenBank/DDBJ databases">
        <authorList>
            <person name="Amaro Gonzalez C."/>
        </authorList>
    </citation>
    <scope>NUCLEOTIDE SEQUENCE</scope>
</reference>
<dbReference type="AlphaFoldDB" id="A0A0E9XMW7"/>
<proteinExistence type="predicted"/>
<sequence>MISFVTAKNSLPKLCENAAMVNNLHKYIYCCLKSLLFFTADILLIKNTTNK</sequence>
<organism evidence="1">
    <name type="scientific">Anguilla anguilla</name>
    <name type="common">European freshwater eel</name>
    <name type="synonym">Muraena anguilla</name>
    <dbReference type="NCBI Taxonomy" id="7936"/>
    <lineage>
        <taxon>Eukaryota</taxon>
        <taxon>Metazoa</taxon>
        <taxon>Chordata</taxon>
        <taxon>Craniata</taxon>
        <taxon>Vertebrata</taxon>
        <taxon>Euteleostomi</taxon>
        <taxon>Actinopterygii</taxon>
        <taxon>Neopterygii</taxon>
        <taxon>Teleostei</taxon>
        <taxon>Anguilliformes</taxon>
        <taxon>Anguillidae</taxon>
        <taxon>Anguilla</taxon>
    </lineage>
</organism>
<accession>A0A0E9XMW7</accession>
<reference evidence="1" key="2">
    <citation type="journal article" date="2015" name="Fish Shellfish Immunol.">
        <title>Early steps in the European eel (Anguilla anguilla)-Vibrio vulnificus interaction in the gills: Role of the RtxA13 toxin.</title>
        <authorList>
            <person name="Callol A."/>
            <person name="Pajuelo D."/>
            <person name="Ebbesson L."/>
            <person name="Teles M."/>
            <person name="MacKenzie S."/>
            <person name="Amaro C."/>
        </authorList>
    </citation>
    <scope>NUCLEOTIDE SEQUENCE</scope>
</reference>